<dbReference type="STRING" id="649638.Trad_0373"/>
<accession>D7CRM2</accession>
<dbReference type="Pfam" id="PF00383">
    <property type="entry name" value="dCMP_cyt_deam_1"/>
    <property type="match status" value="1"/>
</dbReference>
<dbReference type="HOGENOM" id="CLU_025810_5_3_0"/>
<dbReference type="InterPro" id="IPR002125">
    <property type="entry name" value="CMP_dCMP_dom"/>
</dbReference>
<dbReference type="AlphaFoldDB" id="D7CRM2"/>
<dbReference type="PANTHER" id="PTHR11079">
    <property type="entry name" value="CYTOSINE DEAMINASE FAMILY MEMBER"/>
    <property type="match status" value="1"/>
</dbReference>
<keyword evidence="3" id="KW-1185">Reference proteome</keyword>
<dbReference type="RefSeq" id="WP_013176892.1">
    <property type="nucleotide sequence ID" value="NC_014221.1"/>
</dbReference>
<evidence type="ECO:0000313" key="3">
    <source>
        <dbReference type="Proteomes" id="UP000000379"/>
    </source>
</evidence>
<evidence type="ECO:0000313" key="2">
    <source>
        <dbReference type="EMBL" id="ADI13512.1"/>
    </source>
</evidence>
<reference evidence="2 3" key="2">
    <citation type="journal article" date="2011" name="Stand. Genomic Sci.">
        <title>Complete genome sequence of Truepera radiovictrix type strain (RQ-24).</title>
        <authorList>
            <person name="Ivanova N."/>
            <person name="Rohde C."/>
            <person name="Munk C."/>
            <person name="Nolan M."/>
            <person name="Lucas S."/>
            <person name="Del Rio T.G."/>
            <person name="Tice H."/>
            <person name="Deshpande S."/>
            <person name="Cheng J.F."/>
            <person name="Tapia R."/>
            <person name="Han C."/>
            <person name="Goodwin L."/>
            <person name="Pitluck S."/>
            <person name="Liolios K."/>
            <person name="Mavromatis K."/>
            <person name="Mikhailova N."/>
            <person name="Pati A."/>
            <person name="Chen A."/>
            <person name="Palaniappan K."/>
            <person name="Land M."/>
            <person name="Hauser L."/>
            <person name="Chang Y.J."/>
            <person name="Jeffries C.D."/>
            <person name="Brambilla E."/>
            <person name="Rohde M."/>
            <person name="Goker M."/>
            <person name="Tindall B.J."/>
            <person name="Woyke T."/>
            <person name="Bristow J."/>
            <person name="Eisen J.A."/>
            <person name="Markowitz V."/>
            <person name="Hugenholtz P."/>
            <person name="Kyrpides N.C."/>
            <person name="Klenk H.P."/>
            <person name="Lapidus A."/>
        </authorList>
    </citation>
    <scope>NUCLEOTIDE SEQUENCE [LARGE SCALE GENOMIC DNA]</scope>
    <source>
        <strain evidence="3">DSM 17093 / CIP 108686 / LMG 22925 / RQ-24</strain>
    </source>
</reference>
<reference evidence="3" key="1">
    <citation type="submission" date="2010-05" db="EMBL/GenBank/DDBJ databases">
        <title>The complete genome of Truepera radiovictris DSM 17093.</title>
        <authorList>
            <consortium name="US DOE Joint Genome Institute (JGI-PGF)"/>
            <person name="Lucas S."/>
            <person name="Copeland A."/>
            <person name="Lapidus A."/>
            <person name="Glavina del Rio T."/>
            <person name="Dalin E."/>
            <person name="Tice H."/>
            <person name="Bruce D."/>
            <person name="Goodwin L."/>
            <person name="Pitluck S."/>
            <person name="Kyrpides N."/>
            <person name="Mavromatis K."/>
            <person name="Ovchinnikova G."/>
            <person name="Munk A.C."/>
            <person name="Detter J.C."/>
            <person name="Han C."/>
            <person name="Tapia R."/>
            <person name="Land M."/>
            <person name="Hauser L."/>
            <person name="Markowitz V."/>
            <person name="Cheng J.-F."/>
            <person name="Hugenholtz P."/>
            <person name="Woyke T."/>
            <person name="Wu D."/>
            <person name="Tindall B."/>
            <person name="Pomrenke H.G."/>
            <person name="Brambilla E."/>
            <person name="Klenk H.-P."/>
            <person name="Eisen J.A."/>
        </authorList>
    </citation>
    <scope>NUCLEOTIDE SEQUENCE [LARGE SCALE GENOMIC DNA]</scope>
    <source>
        <strain evidence="3">DSM 17093 / CIP 108686 / LMG 22925 / RQ-24</strain>
    </source>
</reference>
<dbReference type="PROSITE" id="PS51747">
    <property type="entry name" value="CYT_DCMP_DEAMINASES_2"/>
    <property type="match status" value="1"/>
</dbReference>
<dbReference type="GO" id="GO:0003824">
    <property type="term" value="F:catalytic activity"/>
    <property type="evidence" value="ECO:0007669"/>
    <property type="project" value="InterPro"/>
</dbReference>
<dbReference type="InterPro" id="IPR016193">
    <property type="entry name" value="Cytidine_deaminase-like"/>
</dbReference>
<protein>
    <submittedName>
        <fullName evidence="2">CMP/dCMP deaminase zinc-binding protein</fullName>
    </submittedName>
</protein>
<dbReference type="eggNOG" id="COG0590">
    <property type="taxonomic scope" value="Bacteria"/>
</dbReference>
<name>D7CRM2_TRURR</name>
<dbReference type="PANTHER" id="PTHR11079:SF162">
    <property type="entry name" value="RIBOFLAVIN BIOSYNTHESIS PROTEIN PYRD, CHLOROPLASTIC"/>
    <property type="match status" value="1"/>
</dbReference>
<dbReference type="OrthoDB" id="9802676at2"/>
<dbReference type="CDD" id="cd01285">
    <property type="entry name" value="nucleoside_deaminase"/>
    <property type="match status" value="1"/>
</dbReference>
<proteinExistence type="predicted"/>
<sequence length="153" mass="16382">MTPTTPPPARPPEAWMRLAAEVAERGQTMFGAVLVRGGALLAEAANTVAKDRDPSAHAELSLIRRACRELVTTDLDGCTLYTTVEPCPMCAAACVWSGVSGVVFGASIAEVAELGVPQIALSCEELFGRVQHAPTLRGGVERERCLELCQRFW</sequence>
<dbReference type="Gene3D" id="3.40.140.10">
    <property type="entry name" value="Cytidine Deaminase, domain 2"/>
    <property type="match status" value="1"/>
</dbReference>
<dbReference type="Proteomes" id="UP000000379">
    <property type="component" value="Chromosome"/>
</dbReference>
<dbReference type="SUPFAM" id="SSF53927">
    <property type="entry name" value="Cytidine deaminase-like"/>
    <property type="match status" value="1"/>
</dbReference>
<feature type="domain" description="CMP/dCMP-type deaminase" evidence="1">
    <location>
        <begin position="10"/>
        <end position="118"/>
    </location>
</feature>
<dbReference type="KEGG" id="tra:Trad_0373"/>
<dbReference type="EMBL" id="CP002049">
    <property type="protein sequence ID" value="ADI13512.1"/>
    <property type="molecule type" value="Genomic_DNA"/>
</dbReference>
<gene>
    <name evidence="2" type="ordered locus">Trad_0373</name>
</gene>
<evidence type="ECO:0000259" key="1">
    <source>
        <dbReference type="PROSITE" id="PS51747"/>
    </source>
</evidence>
<organism evidence="2 3">
    <name type="scientific">Truepera radiovictrix (strain DSM 17093 / CIP 108686 / LMG 22925 / RQ-24)</name>
    <dbReference type="NCBI Taxonomy" id="649638"/>
    <lineage>
        <taxon>Bacteria</taxon>
        <taxon>Thermotogati</taxon>
        <taxon>Deinococcota</taxon>
        <taxon>Deinococci</taxon>
        <taxon>Trueperales</taxon>
        <taxon>Trueperaceae</taxon>
        <taxon>Truepera</taxon>
    </lineage>
</organism>